<proteinExistence type="inferred from homology"/>
<sequence length="218" mass="24994">MTNVSNVLSVLEKQEEVLVKSFHEGSENTTTTVERGKILSRMNRILFDYQIGAETNSSMLGSVLNQKVVLFNPETKQKVLELSYNRFPFLCKVFPKQFVRCVSASSTESQSIGSIQQRIGLSRSCYDVYNSQYEHTYTLILRKSYLRSKIQHRMSEYEILDQNKTNIIGRICPFSTDIERSQYGQATSIKFPQDMTMEMKATLVVAVLVLVCICRNKV</sequence>
<comment type="cofactor">
    <cofactor evidence="2">
        <name>Ca(2+)</name>
        <dbReference type="ChEBI" id="CHEBI:29108"/>
    </cofactor>
</comment>
<dbReference type="Proteomes" id="UP000663828">
    <property type="component" value="Unassembled WGS sequence"/>
</dbReference>
<accession>A0A816DDC6</accession>
<evidence type="ECO:0000256" key="1">
    <source>
        <dbReference type="ARBA" id="ARBA00005350"/>
    </source>
</evidence>
<dbReference type="AlphaFoldDB" id="A0A816DDC6"/>
<keyword evidence="4" id="KW-1185">Reference proteome</keyword>
<evidence type="ECO:0000256" key="2">
    <source>
        <dbReference type="RuleBase" id="RU363116"/>
    </source>
</evidence>
<keyword evidence="2" id="KW-0106">Calcium</keyword>
<comment type="similarity">
    <text evidence="1 2">Belongs to the phospholipid scramblase family.</text>
</comment>
<protein>
    <recommendedName>
        <fullName evidence="2">Phospholipid scramblase</fullName>
    </recommendedName>
</protein>
<dbReference type="Pfam" id="PF03803">
    <property type="entry name" value="Scramblase"/>
    <property type="match status" value="1"/>
</dbReference>
<reference evidence="3" key="1">
    <citation type="submission" date="2021-02" db="EMBL/GenBank/DDBJ databases">
        <authorList>
            <person name="Nowell W R."/>
        </authorList>
    </citation>
    <scope>NUCLEOTIDE SEQUENCE</scope>
</reference>
<name>A0A816DDC6_ADIRI</name>
<gene>
    <name evidence="3" type="ORF">XAT740_LOCUS52045</name>
</gene>
<comment type="function">
    <text evidence="2">May mediate accelerated ATP-independent bidirectional transbilayer migration of phospholipids upon binding calcium ions that results in a loss of phospholipid asymmetry in the plasma membrane.</text>
</comment>
<evidence type="ECO:0000313" key="4">
    <source>
        <dbReference type="Proteomes" id="UP000663828"/>
    </source>
</evidence>
<dbReference type="InterPro" id="IPR005552">
    <property type="entry name" value="Scramblase"/>
</dbReference>
<dbReference type="GO" id="GO:0017128">
    <property type="term" value="F:phospholipid scramblase activity"/>
    <property type="evidence" value="ECO:0007669"/>
    <property type="project" value="InterPro"/>
</dbReference>
<organism evidence="3 4">
    <name type="scientific">Adineta ricciae</name>
    <name type="common">Rotifer</name>
    <dbReference type="NCBI Taxonomy" id="249248"/>
    <lineage>
        <taxon>Eukaryota</taxon>
        <taxon>Metazoa</taxon>
        <taxon>Spiralia</taxon>
        <taxon>Gnathifera</taxon>
        <taxon>Rotifera</taxon>
        <taxon>Eurotatoria</taxon>
        <taxon>Bdelloidea</taxon>
        <taxon>Adinetida</taxon>
        <taxon>Adinetidae</taxon>
        <taxon>Adineta</taxon>
    </lineage>
</organism>
<dbReference type="EMBL" id="CAJNOR010008455">
    <property type="protein sequence ID" value="CAF1633392.1"/>
    <property type="molecule type" value="Genomic_DNA"/>
</dbReference>
<keyword evidence="2" id="KW-0449">Lipoprotein</keyword>
<evidence type="ECO:0000313" key="3">
    <source>
        <dbReference type="EMBL" id="CAF1633392.1"/>
    </source>
</evidence>
<keyword evidence="2" id="KW-0564">Palmitate</keyword>
<comment type="caution">
    <text evidence="3">The sequence shown here is derived from an EMBL/GenBank/DDBJ whole genome shotgun (WGS) entry which is preliminary data.</text>
</comment>